<dbReference type="AlphaFoldDB" id="A0A3N4HKH3"/>
<proteinExistence type="predicted"/>
<protein>
    <submittedName>
        <fullName evidence="1">Uncharacterized protein</fullName>
    </submittedName>
</protein>
<evidence type="ECO:0000313" key="1">
    <source>
        <dbReference type="EMBL" id="RPA73396.1"/>
    </source>
</evidence>
<accession>A0A3N4HKH3</accession>
<dbReference type="Proteomes" id="UP000275078">
    <property type="component" value="Unassembled WGS sequence"/>
</dbReference>
<gene>
    <name evidence="1" type="ORF">BJ508DRAFT_334145</name>
</gene>
<dbReference type="EMBL" id="ML119823">
    <property type="protein sequence ID" value="RPA73396.1"/>
    <property type="molecule type" value="Genomic_DNA"/>
</dbReference>
<organism evidence="1 2">
    <name type="scientific">Ascobolus immersus RN42</name>
    <dbReference type="NCBI Taxonomy" id="1160509"/>
    <lineage>
        <taxon>Eukaryota</taxon>
        <taxon>Fungi</taxon>
        <taxon>Dikarya</taxon>
        <taxon>Ascomycota</taxon>
        <taxon>Pezizomycotina</taxon>
        <taxon>Pezizomycetes</taxon>
        <taxon>Pezizales</taxon>
        <taxon>Ascobolaceae</taxon>
        <taxon>Ascobolus</taxon>
    </lineage>
</organism>
<name>A0A3N4HKH3_ASCIM</name>
<sequence length="146" mass="16737">MPTGVPLDTNPKFVSEVIFEPASQMMAFTLLNEDFGRKLRLELNITDDSITVALMVNPERMNHSANEGISGDDHYARWWDVERDCEELRIRQQLLQTILEDIDTFVSIAALRRNLTQWKHTHLVAFVARELVLGSTSSTVPPTERR</sequence>
<keyword evidence="2" id="KW-1185">Reference proteome</keyword>
<evidence type="ECO:0000313" key="2">
    <source>
        <dbReference type="Proteomes" id="UP000275078"/>
    </source>
</evidence>
<reference evidence="1 2" key="1">
    <citation type="journal article" date="2018" name="Nat. Ecol. Evol.">
        <title>Pezizomycetes genomes reveal the molecular basis of ectomycorrhizal truffle lifestyle.</title>
        <authorList>
            <person name="Murat C."/>
            <person name="Payen T."/>
            <person name="Noel B."/>
            <person name="Kuo A."/>
            <person name="Morin E."/>
            <person name="Chen J."/>
            <person name="Kohler A."/>
            <person name="Krizsan K."/>
            <person name="Balestrini R."/>
            <person name="Da Silva C."/>
            <person name="Montanini B."/>
            <person name="Hainaut M."/>
            <person name="Levati E."/>
            <person name="Barry K.W."/>
            <person name="Belfiori B."/>
            <person name="Cichocki N."/>
            <person name="Clum A."/>
            <person name="Dockter R.B."/>
            <person name="Fauchery L."/>
            <person name="Guy J."/>
            <person name="Iotti M."/>
            <person name="Le Tacon F."/>
            <person name="Lindquist E.A."/>
            <person name="Lipzen A."/>
            <person name="Malagnac F."/>
            <person name="Mello A."/>
            <person name="Molinier V."/>
            <person name="Miyauchi S."/>
            <person name="Poulain J."/>
            <person name="Riccioni C."/>
            <person name="Rubini A."/>
            <person name="Sitrit Y."/>
            <person name="Splivallo R."/>
            <person name="Traeger S."/>
            <person name="Wang M."/>
            <person name="Zifcakova L."/>
            <person name="Wipf D."/>
            <person name="Zambonelli A."/>
            <person name="Paolocci F."/>
            <person name="Nowrousian M."/>
            <person name="Ottonello S."/>
            <person name="Baldrian P."/>
            <person name="Spatafora J.W."/>
            <person name="Henrissat B."/>
            <person name="Nagy L.G."/>
            <person name="Aury J.M."/>
            <person name="Wincker P."/>
            <person name="Grigoriev I.V."/>
            <person name="Bonfante P."/>
            <person name="Martin F.M."/>
        </authorList>
    </citation>
    <scope>NUCLEOTIDE SEQUENCE [LARGE SCALE GENOMIC DNA]</scope>
    <source>
        <strain evidence="1 2">RN42</strain>
    </source>
</reference>